<evidence type="ECO:0000313" key="1">
    <source>
        <dbReference type="EMBL" id="ORM89526.1"/>
    </source>
</evidence>
<keyword evidence="2" id="KW-1185">Reference proteome</keyword>
<dbReference type="AlphaFoldDB" id="A0A1X1EKW5"/>
<dbReference type="OrthoDB" id="653560at2"/>
<organism evidence="1 2">
    <name type="scientific">Pantoea cypripedii</name>
    <name type="common">Pectobacterium cypripedii</name>
    <name type="synonym">Erwinia cypripedii</name>
    <dbReference type="NCBI Taxonomy" id="55209"/>
    <lineage>
        <taxon>Bacteria</taxon>
        <taxon>Pseudomonadati</taxon>
        <taxon>Pseudomonadota</taxon>
        <taxon>Gammaproteobacteria</taxon>
        <taxon>Enterobacterales</taxon>
        <taxon>Erwiniaceae</taxon>
        <taxon>Pantoea</taxon>
    </lineage>
</organism>
<dbReference type="STRING" id="55209.HA50_23180"/>
<protein>
    <submittedName>
        <fullName evidence="1">Uncharacterized protein</fullName>
    </submittedName>
</protein>
<sequence>MKVPDLSEVINAMNKNNYIVYDTPNRKWNVNIVGIRSSDNYSKYFDDLLFVFYRDGSEWIYHYFSITTDPSPEYLIQPLAEVYEEGTGILKEGQYVRAYEINLHRNSYEALCQNLGNVTVYRDNNYDDKMDIIEGTEDTGIFKINIHKGPKFGNDKTKNSNFSAGCQVFSNEQDFNDFLDICKNAREEFGNIFTYTLLKESDLG</sequence>
<name>A0A1X1EKW5_PANCY</name>
<evidence type="ECO:0000313" key="2">
    <source>
        <dbReference type="Proteomes" id="UP000193749"/>
    </source>
</evidence>
<dbReference type="RefSeq" id="WP_084879244.1">
    <property type="nucleotide sequence ID" value="NZ_JAGGMY010000002.1"/>
</dbReference>
<comment type="caution">
    <text evidence="1">The sequence shown here is derived from an EMBL/GenBank/DDBJ whole genome shotgun (WGS) entry which is preliminary data.</text>
</comment>
<reference evidence="1 2" key="1">
    <citation type="journal article" date="2017" name="Antonie Van Leeuwenhoek">
        <title>Phylogenomic resolution of the bacterial genus Pantoea and its relationship with Erwinia and Tatumella.</title>
        <authorList>
            <person name="Palmer M."/>
            <person name="Steenkamp E.T."/>
            <person name="Coetzee M.P."/>
            <person name="Chan W.Y."/>
            <person name="van Zyl E."/>
            <person name="De Maayer P."/>
            <person name="Coutinho T.A."/>
            <person name="Blom J."/>
            <person name="Smits T.H."/>
            <person name="Duffy B."/>
            <person name="Venter S.N."/>
        </authorList>
    </citation>
    <scope>NUCLEOTIDE SEQUENCE [LARGE SCALE GENOMIC DNA]</scope>
    <source>
        <strain evidence="1 2">LMG 2657</strain>
    </source>
</reference>
<dbReference type="Proteomes" id="UP000193749">
    <property type="component" value="Unassembled WGS sequence"/>
</dbReference>
<proteinExistence type="predicted"/>
<accession>A0A1X1EKW5</accession>
<dbReference type="EMBL" id="MLJI01000002">
    <property type="protein sequence ID" value="ORM89526.1"/>
    <property type="molecule type" value="Genomic_DNA"/>
</dbReference>
<gene>
    <name evidence="1" type="ORF">HA50_23180</name>
</gene>